<accession>A0A835CGW5</accession>
<organism evidence="1 2">
    <name type="scientific">Senna tora</name>
    <dbReference type="NCBI Taxonomy" id="362788"/>
    <lineage>
        <taxon>Eukaryota</taxon>
        <taxon>Viridiplantae</taxon>
        <taxon>Streptophyta</taxon>
        <taxon>Embryophyta</taxon>
        <taxon>Tracheophyta</taxon>
        <taxon>Spermatophyta</taxon>
        <taxon>Magnoliopsida</taxon>
        <taxon>eudicotyledons</taxon>
        <taxon>Gunneridae</taxon>
        <taxon>Pentapetalae</taxon>
        <taxon>rosids</taxon>
        <taxon>fabids</taxon>
        <taxon>Fabales</taxon>
        <taxon>Fabaceae</taxon>
        <taxon>Caesalpinioideae</taxon>
        <taxon>Cassia clade</taxon>
        <taxon>Senna</taxon>
    </lineage>
</organism>
<dbReference type="EMBL" id="JAAIUW010000002">
    <property type="protein sequence ID" value="KAF7841111.1"/>
    <property type="molecule type" value="Genomic_DNA"/>
</dbReference>
<gene>
    <name evidence="1" type="ORF">G2W53_003409</name>
</gene>
<evidence type="ECO:0000313" key="1">
    <source>
        <dbReference type="EMBL" id="KAF7841111.1"/>
    </source>
</evidence>
<protein>
    <submittedName>
        <fullName evidence="1">Auxin-induced protein X10A</fullName>
    </submittedName>
</protein>
<dbReference type="AlphaFoldDB" id="A0A835CGW5"/>
<keyword evidence="2" id="KW-1185">Reference proteome</keyword>
<reference evidence="1" key="1">
    <citation type="submission" date="2020-09" db="EMBL/GenBank/DDBJ databases">
        <title>Genome-Enabled Discovery of Anthraquinone Biosynthesis in Senna tora.</title>
        <authorList>
            <person name="Kang S.-H."/>
            <person name="Pandey R.P."/>
            <person name="Lee C.-M."/>
            <person name="Sim J.-S."/>
            <person name="Jeong J.-T."/>
            <person name="Choi B.-S."/>
            <person name="Jung M."/>
            <person name="Ginzburg D."/>
            <person name="Zhao K."/>
            <person name="Won S.Y."/>
            <person name="Oh T.-J."/>
            <person name="Yu Y."/>
            <person name="Kim N.-H."/>
            <person name="Lee O.R."/>
            <person name="Lee T.-H."/>
            <person name="Bashyal P."/>
            <person name="Kim T.-S."/>
            <person name="Lee W.-H."/>
            <person name="Kawkins C."/>
            <person name="Kim C.-K."/>
            <person name="Kim J.S."/>
            <person name="Ahn B.O."/>
            <person name="Rhee S.Y."/>
            <person name="Sohng J.K."/>
        </authorList>
    </citation>
    <scope>NUCLEOTIDE SEQUENCE</scope>
    <source>
        <tissue evidence="1">Leaf</tissue>
    </source>
</reference>
<sequence>MKRRLVQLKYDMGITNVFIFSATQPFGTSTPFEAAENDDLVVPETVTLQRGSLSLISKLKVNGYLVGFSLRQRLMIDHIFTWSAVSFTMLYGPFKREVISKNTSSLQGIVRPPIGWSYPNSSSA</sequence>
<evidence type="ECO:0000313" key="2">
    <source>
        <dbReference type="Proteomes" id="UP000634136"/>
    </source>
</evidence>
<proteinExistence type="predicted"/>
<comment type="caution">
    <text evidence="1">The sequence shown here is derived from an EMBL/GenBank/DDBJ whole genome shotgun (WGS) entry which is preliminary data.</text>
</comment>
<name>A0A835CGW5_9FABA</name>
<dbReference type="Proteomes" id="UP000634136">
    <property type="component" value="Unassembled WGS sequence"/>
</dbReference>